<accession>C0E4A4</accession>
<organism evidence="1 2">
    <name type="scientific">Corynebacterium matruchotii ATCC 33806</name>
    <dbReference type="NCBI Taxonomy" id="566549"/>
    <lineage>
        <taxon>Bacteria</taxon>
        <taxon>Bacillati</taxon>
        <taxon>Actinomycetota</taxon>
        <taxon>Actinomycetes</taxon>
        <taxon>Mycobacteriales</taxon>
        <taxon>Corynebacteriaceae</taxon>
        <taxon>Corynebacterium</taxon>
    </lineage>
</organism>
<dbReference type="AlphaFoldDB" id="C0E4A4"/>
<name>C0E4A4_9CORY</name>
<evidence type="ECO:0000313" key="1">
    <source>
        <dbReference type="EMBL" id="EEG26702.1"/>
    </source>
</evidence>
<evidence type="ECO:0000313" key="2">
    <source>
        <dbReference type="Proteomes" id="UP000006247"/>
    </source>
</evidence>
<protein>
    <submittedName>
        <fullName evidence="1">Uncharacterized protein</fullName>
    </submittedName>
</protein>
<dbReference type="HOGENOM" id="CLU_1871960_0_0_11"/>
<dbReference type="EMBL" id="ACEB01000023">
    <property type="protein sequence ID" value="EEG26702.1"/>
    <property type="molecule type" value="Genomic_DNA"/>
</dbReference>
<gene>
    <name evidence="1" type="ORF">CORMATOL_01825</name>
</gene>
<comment type="caution">
    <text evidence="1">The sequence shown here is derived from an EMBL/GenBank/DDBJ whole genome shotgun (WGS) entry which is preliminary data.</text>
</comment>
<dbReference type="Proteomes" id="UP000006247">
    <property type="component" value="Unassembled WGS sequence"/>
</dbReference>
<proteinExistence type="predicted"/>
<sequence length="149" mass="16979">MTMMDRDEEKYQGYYLPPALGEQIKKAVAQVGPMVFVKQMLTFRLTEVGVHEGEVWDAVMRLSQEAYEDPEYVVEINRLADKYNLLADDVFGYPGGPKMCIAFFAVSDALVMGLDESLSKLPYLVCESLICEVWPDDKMYKGVAWIMDQ</sequence>
<reference evidence="1 2" key="1">
    <citation type="submission" date="2009-01" db="EMBL/GenBank/DDBJ databases">
        <authorList>
            <person name="Fulton L."/>
            <person name="Clifton S."/>
            <person name="Chinwalla A.T."/>
            <person name="Mitreva M."/>
            <person name="Sodergren E."/>
            <person name="Weinstock G."/>
            <person name="Clifton S."/>
            <person name="Dooling D.J."/>
            <person name="Fulton B."/>
            <person name="Minx P."/>
            <person name="Pepin K.H."/>
            <person name="Johnson M."/>
            <person name="Bhonagiri V."/>
            <person name="Nash W.E."/>
            <person name="Mardis E.R."/>
            <person name="Wilson R.K."/>
        </authorList>
    </citation>
    <scope>NUCLEOTIDE SEQUENCE [LARGE SCALE GENOMIC DNA]</scope>
    <source>
        <strain evidence="1 2">ATCC 33806</strain>
    </source>
</reference>